<accession>A0ACC1II67</accession>
<name>A0ACC1II67_9FUNG</name>
<protein>
    <submittedName>
        <fullName evidence="1">Uncharacterized protein</fullName>
    </submittedName>
</protein>
<reference evidence="1" key="1">
    <citation type="submission" date="2022-07" db="EMBL/GenBank/DDBJ databases">
        <title>Phylogenomic reconstructions and comparative analyses of Kickxellomycotina fungi.</title>
        <authorList>
            <person name="Reynolds N.K."/>
            <person name="Stajich J.E."/>
            <person name="Barry K."/>
            <person name="Grigoriev I.V."/>
            <person name="Crous P."/>
            <person name="Smith M.E."/>
        </authorList>
    </citation>
    <scope>NUCLEOTIDE SEQUENCE</scope>
    <source>
        <strain evidence="1">Benny 63K</strain>
    </source>
</reference>
<feature type="non-terminal residue" evidence="1">
    <location>
        <position position="529"/>
    </location>
</feature>
<sequence>MELCQLNSVEGWPTVVAFESGKHTERLAGDKSEKKLREFVQQTVDRVTHAQRYLENSVVLDSTNFTQNIAEGLWLVKLYSPECPHCQTMAPEWTKMTNEMAGEMVKKGVVVLGQVDCLANLKVCADNHVDGYPTVNLFFNSAFIEEMRGPYTYKNMKEYVQKLEGRANAGEFDKAPEPPVNNDNRDWDEEDVKPAEKKAEEQKRVEEKEQKKGVEKTHKTPKDDADANAADSADSDAAVVNANEPAPQYNLDGEVVTLTRENFAERTASGPWFIKFYAPWCGHCQQLAPVWTKLAHETRGKVNIGEVNCDDAGTLCSKYNVQGYPSLKLIWEGEASDFKGSRDLDNMLAFVDGIMAQPRVLQSVDELRLAQTSLDVAYVFAYSSSDTSAKTKSALAHVKANAQKMFLSKQLNIVGDMSIAKAVISQDLSAPALVALKDGKVVRFEGSLTSDDQLREWFYAERFPLLPELSRENSDDLFFDTDYLVLVVLDTSKGADHTTEFREIARDAAIEYTRVHGASAGHTPKSSVR</sequence>
<gene>
    <name evidence="1" type="ORF">LPJ66_004017</name>
</gene>
<keyword evidence="2" id="KW-1185">Reference proteome</keyword>
<comment type="caution">
    <text evidence="1">The sequence shown here is derived from an EMBL/GenBank/DDBJ whole genome shotgun (WGS) entry which is preliminary data.</text>
</comment>
<dbReference type="EMBL" id="JANBPG010000452">
    <property type="protein sequence ID" value="KAJ1896388.1"/>
    <property type="molecule type" value="Genomic_DNA"/>
</dbReference>
<proteinExistence type="predicted"/>
<evidence type="ECO:0000313" key="2">
    <source>
        <dbReference type="Proteomes" id="UP001150581"/>
    </source>
</evidence>
<evidence type="ECO:0000313" key="1">
    <source>
        <dbReference type="EMBL" id="KAJ1896388.1"/>
    </source>
</evidence>
<dbReference type="Proteomes" id="UP001150581">
    <property type="component" value="Unassembled WGS sequence"/>
</dbReference>
<organism evidence="1 2">
    <name type="scientific">Kickxella alabastrina</name>
    <dbReference type="NCBI Taxonomy" id="61397"/>
    <lineage>
        <taxon>Eukaryota</taxon>
        <taxon>Fungi</taxon>
        <taxon>Fungi incertae sedis</taxon>
        <taxon>Zoopagomycota</taxon>
        <taxon>Kickxellomycotina</taxon>
        <taxon>Kickxellomycetes</taxon>
        <taxon>Kickxellales</taxon>
        <taxon>Kickxellaceae</taxon>
        <taxon>Kickxella</taxon>
    </lineage>
</organism>